<keyword evidence="1 7" id="KW-0436">Ligase</keyword>
<dbReference type="HAMAP" id="MF_02006">
    <property type="entry name" value="Tyr_tRNA_synth_type1"/>
    <property type="match status" value="1"/>
</dbReference>
<feature type="binding site" evidence="7">
    <location>
        <position position="181"/>
    </location>
    <ligand>
        <name>L-tyrosine</name>
        <dbReference type="ChEBI" id="CHEBI:58315"/>
    </ligand>
</feature>
<dbReference type="NCBIfam" id="TIGR00234">
    <property type="entry name" value="tyrS"/>
    <property type="match status" value="1"/>
</dbReference>
<name>A0ABT4LEV2_9PROT</name>
<dbReference type="PRINTS" id="PR01040">
    <property type="entry name" value="TRNASYNTHTYR"/>
</dbReference>
<evidence type="ECO:0000256" key="7">
    <source>
        <dbReference type="HAMAP-Rule" id="MF_02006"/>
    </source>
</evidence>
<evidence type="ECO:0000256" key="8">
    <source>
        <dbReference type="PROSITE-ProRule" id="PRU00182"/>
    </source>
</evidence>
<sequence>MTAPQTSHLRSDFLRELSARGYIHQCTDIDSLDSKMTKGPVAAYIGFDCTADSLHVGSLVQIMMLRWLQKTGHKPIVLMGGGTSKVGDPSFKDEARKLITVEEIQHNMDGIKKVFAKYLTFGSGPTDAVMVNNADWLDNINYLEFLRDYGVHFSVNRMLSFDSVKLRLDREQSLSFLEFNYMILQAYDFMELNKRQSCLFQMGGSDQWGNIVNGVDLTRRINQNEVYGLTSPLLTTSSGVKMGKTVGGAVWLNEERLSAFDFWQYWRNTEDADVGRFLRLFTELSEDEIHRLEKLEGAEINEAKKILATEATKLCHGEQLALSAAETARKAFEERSMSADLPSFEIESNKLAEGLPAFVLFKDVGLCSSNSEARKLIAGGGARLNDSQIKSDQVSISLADLNAEGSIKLSAGKKRHILVKPV</sequence>
<protein>
    <recommendedName>
        <fullName evidence="7">Tyrosine--tRNA ligase</fullName>
        <ecNumber evidence="7">6.1.1.1</ecNumber>
    </recommendedName>
    <alternativeName>
        <fullName evidence="7">Tyrosyl-tRNA synthetase</fullName>
        <shortName evidence="7">TyrRS</shortName>
    </alternativeName>
</protein>
<keyword evidence="10" id="KW-1185">Reference proteome</keyword>
<dbReference type="EMBL" id="JAPWGY010000001">
    <property type="protein sequence ID" value="MCZ4279450.1"/>
    <property type="molecule type" value="Genomic_DNA"/>
</dbReference>
<dbReference type="PANTHER" id="PTHR11766">
    <property type="entry name" value="TYROSYL-TRNA SYNTHETASE"/>
    <property type="match status" value="1"/>
</dbReference>
<dbReference type="InterPro" id="IPR014729">
    <property type="entry name" value="Rossmann-like_a/b/a_fold"/>
</dbReference>
<dbReference type="CDD" id="cd00805">
    <property type="entry name" value="TyrRS_core"/>
    <property type="match status" value="1"/>
</dbReference>
<keyword evidence="5 7" id="KW-0030">Aminoacyl-tRNA synthetase</keyword>
<feature type="binding site" evidence="7">
    <location>
        <position position="44"/>
    </location>
    <ligand>
        <name>L-tyrosine</name>
        <dbReference type="ChEBI" id="CHEBI:58315"/>
    </ligand>
</feature>
<dbReference type="EC" id="6.1.1.1" evidence="7"/>
<dbReference type="InterPro" id="IPR036986">
    <property type="entry name" value="S4_RNA-bd_sf"/>
</dbReference>
<dbReference type="InterPro" id="IPR024088">
    <property type="entry name" value="Tyr-tRNA-ligase_bac-type"/>
</dbReference>
<keyword evidence="4 7" id="KW-0648">Protein biosynthesis</keyword>
<dbReference type="Gene3D" id="3.10.290.10">
    <property type="entry name" value="RNA-binding S4 domain"/>
    <property type="match status" value="1"/>
</dbReference>
<dbReference type="Proteomes" id="UP001069802">
    <property type="component" value="Unassembled WGS sequence"/>
</dbReference>
<comment type="catalytic activity">
    <reaction evidence="6 7">
        <text>tRNA(Tyr) + L-tyrosine + ATP = L-tyrosyl-tRNA(Tyr) + AMP + diphosphate + H(+)</text>
        <dbReference type="Rhea" id="RHEA:10220"/>
        <dbReference type="Rhea" id="RHEA-COMP:9706"/>
        <dbReference type="Rhea" id="RHEA-COMP:9707"/>
        <dbReference type="ChEBI" id="CHEBI:15378"/>
        <dbReference type="ChEBI" id="CHEBI:30616"/>
        <dbReference type="ChEBI" id="CHEBI:33019"/>
        <dbReference type="ChEBI" id="CHEBI:58315"/>
        <dbReference type="ChEBI" id="CHEBI:78442"/>
        <dbReference type="ChEBI" id="CHEBI:78536"/>
        <dbReference type="ChEBI" id="CHEBI:456215"/>
        <dbReference type="EC" id="6.1.1.1"/>
    </reaction>
</comment>
<dbReference type="GO" id="GO:0004831">
    <property type="term" value="F:tyrosine-tRNA ligase activity"/>
    <property type="evidence" value="ECO:0007669"/>
    <property type="project" value="UniProtKB-EC"/>
</dbReference>
<gene>
    <name evidence="7 9" type="primary">tyrS</name>
    <name evidence="9" type="ORF">O4H49_01590</name>
</gene>
<dbReference type="RefSeq" id="WP_269421655.1">
    <property type="nucleotide sequence ID" value="NZ_JAPWGY010000001.1"/>
</dbReference>
<dbReference type="Gene3D" id="1.10.240.10">
    <property type="entry name" value="Tyrosyl-Transfer RNA Synthetase"/>
    <property type="match status" value="1"/>
</dbReference>
<evidence type="ECO:0000313" key="10">
    <source>
        <dbReference type="Proteomes" id="UP001069802"/>
    </source>
</evidence>
<evidence type="ECO:0000256" key="1">
    <source>
        <dbReference type="ARBA" id="ARBA00022598"/>
    </source>
</evidence>
<feature type="binding site" evidence="7">
    <location>
        <position position="185"/>
    </location>
    <ligand>
        <name>L-tyrosine</name>
        <dbReference type="ChEBI" id="CHEBI:58315"/>
    </ligand>
</feature>
<keyword evidence="2 7" id="KW-0547">Nucleotide-binding</keyword>
<dbReference type="PROSITE" id="PS50889">
    <property type="entry name" value="S4"/>
    <property type="match status" value="1"/>
</dbReference>
<feature type="short sequence motif" description="'HIGH' region" evidence="7">
    <location>
        <begin position="49"/>
        <end position="58"/>
    </location>
</feature>
<feature type="short sequence motif" description="'KMSKS' region" evidence="7">
    <location>
        <begin position="241"/>
        <end position="245"/>
    </location>
</feature>
<comment type="subcellular location">
    <subcellularLocation>
        <location evidence="7">Cytoplasm</location>
    </subcellularLocation>
</comment>
<organism evidence="9 10">
    <name type="scientific">Kiloniella laminariae</name>
    <dbReference type="NCBI Taxonomy" id="454162"/>
    <lineage>
        <taxon>Bacteria</taxon>
        <taxon>Pseudomonadati</taxon>
        <taxon>Pseudomonadota</taxon>
        <taxon>Alphaproteobacteria</taxon>
        <taxon>Rhodospirillales</taxon>
        <taxon>Kiloniellaceae</taxon>
        <taxon>Kiloniella</taxon>
    </lineage>
</organism>
<evidence type="ECO:0000256" key="4">
    <source>
        <dbReference type="ARBA" id="ARBA00022917"/>
    </source>
</evidence>
<evidence type="ECO:0000256" key="5">
    <source>
        <dbReference type="ARBA" id="ARBA00023146"/>
    </source>
</evidence>
<keyword evidence="3 7" id="KW-0067">ATP-binding</keyword>
<evidence type="ECO:0000256" key="3">
    <source>
        <dbReference type="ARBA" id="ARBA00022840"/>
    </source>
</evidence>
<dbReference type="SUPFAM" id="SSF55174">
    <property type="entry name" value="Alpha-L RNA-binding motif"/>
    <property type="match status" value="1"/>
</dbReference>
<evidence type="ECO:0000256" key="6">
    <source>
        <dbReference type="ARBA" id="ARBA00048248"/>
    </source>
</evidence>
<keyword evidence="8" id="KW-0694">RNA-binding</keyword>
<comment type="caution">
    <text evidence="9">The sequence shown here is derived from an EMBL/GenBank/DDBJ whole genome shotgun (WGS) entry which is preliminary data.</text>
</comment>
<accession>A0ABT4LEV2</accession>
<comment type="subunit">
    <text evidence="7">Homodimer.</text>
</comment>
<dbReference type="InterPro" id="IPR002305">
    <property type="entry name" value="aa-tRNA-synth_Ic"/>
</dbReference>
<dbReference type="Gene3D" id="3.40.50.620">
    <property type="entry name" value="HUPs"/>
    <property type="match status" value="1"/>
</dbReference>
<comment type="similarity">
    <text evidence="7">Belongs to the class-I aminoacyl-tRNA synthetase family. TyrS type 1 subfamily.</text>
</comment>
<comment type="function">
    <text evidence="7">Catalyzes the attachment of tyrosine to tRNA(Tyr) in a two-step reaction: tyrosine is first activated by ATP to form Tyr-AMP and then transferred to the acceptor end of tRNA(Tyr).</text>
</comment>
<dbReference type="SUPFAM" id="SSF52374">
    <property type="entry name" value="Nucleotidylyl transferase"/>
    <property type="match status" value="1"/>
</dbReference>
<reference evidence="9" key="1">
    <citation type="submission" date="2022-12" db="EMBL/GenBank/DDBJ databases">
        <title>Bacterial isolates from different developmental stages of Nematostella vectensis.</title>
        <authorList>
            <person name="Fraune S."/>
        </authorList>
    </citation>
    <scope>NUCLEOTIDE SEQUENCE</scope>
    <source>
        <strain evidence="9">G21630-S1</strain>
    </source>
</reference>
<evidence type="ECO:0000313" key="9">
    <source>
        <dbReference type="EMBL" id="MCZ4279450.1"/>
    </source>
</evidence>
<dbReference type="InterPro" id="IPR024107">
    <property type="entry name" value="Tyr-tRNA-ligase_bac_1"/>
</dbReference>
<dbReference type="PANTHER" id="PTHR11766:SF0">
    <property type="entry name" value="TYROSINE--TRNA LIGASE, MITOCHONDRIAL"/>
    <property type="match status" value="1"/>
</dbReference>
<proteinExistence type="inferred from homology"/>
<evidence type="ECO:0000256" key="2">
    <source>
        <dbReference type="ARBA" id="ARBA00022741"/>
    </source>
</evidence>
<keyword evidence="7" id="KW-0963">Cytoplasm</keyword>
<feature type="binding site" evidence="7">
    <location>
        <position position="244"/>
    </location>
    <ligand>
        <name>ATP</name>
        <dbReference type="ChEBI" id="CHEBI:30616"/>
    </ligand>
</feature>
<dbReference type="InterPro" id="IPR002307">
    <property type="entry name" value="Tyr-tRNA-ligase"/>
</dbReference>
<dbReference type="Pfam" id="PF00579">
    <property type="entry name" value="tRNA-synt_1b"/>
    <property type="match status" value="1"/>
</dbReference>